<keyword evidence="4" id="KW-0804">Transcription</keyword>
<dbReference type="GO" id="GO:0006351">
    <property type="term" value="P:DNA-templated transcription"/>
    <property type="evidence" value="ECO:0007669"/>
    <property type="project" value="InterPro"/>
</dbReference>
<dbReference type="PANTHER" id="PTHR47431">
    <property type="entry name" value="ZN(II)2CYS6 TRANSCRIPTION FACTOR (EUROFUNG)-RELATED"/>
    <property type="match status" value="1"/>
</dbReference>
<evidence type="ECO:0000256" key="6">
    <source>
        <dbReference type="SAM" id="MobiDB-lite"/>
    </source>
</evidence>
<dbReference type="Pfam" id="PF04082">
    <property type="entry name" value="Fungal_trans"/>
    <property type="match status" value="1"/>
</dbReference>
<dbReference type="SMART" id="SM00066">
    <property type="entry name" value="GAL4"/>
    <property type="match status" value="1"/>
</dbReference>
<evidence type="ECO:0000256" key="1">
    <source>
        <dbReference type="ARBA" id="ARBA00022723"/>
    </source>
</evidence>
<evidence type="ECO:0000256" key="3">
    <source>
        <dbReference type="ARBA" id="ARBA00023125"/>
    </source>
</evidence>
<gene>
    <name evidence="8" type="ORF">BO71DRAFT_489239</name>
</gene>
<dbReference type="PROSITE" id="PS50048">
    <property type="entry name" value="ZN2_CY6_FUNGAL_2"/>
    <property type="match status" value="1"/>
</dbReference>
<feature type="region of interest" description="Disordered" evidence="6">
    <location>
        <begin position="67"/>
        <end position="99"/>
    </location>
</feature>
<evidence type="ECO:0000256" key="5">
    <source>
        <dbReference type="ARBA" id="ARBA00023242"/>
    </source>
</evidence>
<feature type="compositionally biased region" description="Low complexity" evidence="6">
    <location>
        <begin position="70"/>
        <end position="94"/>
    </location>
</feature>
<dbReference type="EMBL" id="KZ826161">
    <property type="protein sequence ID" value="PYH87852.1"/>
    <property type="molecule type" value="Genomic_DNA"/>
</dbReference>
<sequence>MDLHAPAFHGRATRSSLACLPCRSRHLKCDGKRPCCTRCAQFSRQCDYARSRRGGLDRAALEERRKRLAAADTAASAGTASSPSSRRSAANPPRQEVASPMVGVEFPSYGLLEGLGAAVSPEASSPITNIENDPLIDSYYQNFHDFHPFLLPQKHLLRRCQDPSTHATFAPLLAVMRLVGNLYSAREWSIPLQNDVETLVSQASSTDPVTVQCRLLYSIALFWHDRKADAKSQVDAAIQLALDLNMHRCEFARQDATNDPLLQECWRRTWWMVYTVDAYYAGTLGTMNFSVANIDTDVDLPCEEMEYQRGEIPPPKTLEEFETREFAPDEPIFSSFAYLIGAVRCAAIAILSVPKTARKEDSTQVIQAADAALNGWVLLLPKNHKQVMSKTGEIDELMFQAHLLIHVATIGLHRPYSDLKFSPIEDLSSCAREPPLDTPTPDLVNVHTIRVLRSVEAQIRLLALPAPQAHSHSQCRFHHTPFTTCMISEGTLALLSVCNFLFKAQDLTIARGQIRMAIGCLKALGEVWARTARNVREIQTIAQRVLGLGKGAGGGGGGGSGCRSGTGSERTGVEVPDMVGSEGHGSGSGSASLGSEVEGLSENLGVGVDVDVSLPALDEIEDLCGWHGLGGLDPDGSWGVGTGLQVWNGG</sequence>
<dbReference type="InterPro" id="IPR007219">
    <property type="entry name" value="XnlR_reg_dom"/>
</dbReference>
<evidence type="ECO:0000313" key="9">
    <source>
        <dbReference type="Proteomes" id="UP000247810"/>
    </source>
</evidence>
<feature type="compositionally biased region" description="Gly residues" evidence="6">
    <location>
        <begin position="552"/>
        <end position="564"/>
    </location>
</feature>
<dbReference type="GO" id="GO:0003677">
    <property type="term" value="F:DNA binding"/>
    <property type="evidence" value="ECO:0007669"/>
    <property type="project" value="UniProtKB-KW"/>
</dbReference>
<dbReference type="PROSITE" id="PS00463">
    <property type="entry name" value="ZN2_CY6_FUNGAL_1"/>
    <property type="match status" value="1"/>
</dbReference>
<keyword evidence="2" id="KW-0805">Transcription regulation</keyword>
<dbReference type="Pfam" id="PF00172">
    <property type="entry name" value="Zn_clus"/>
    <property type="match status" value="1"/>
</dbReference>
<protein>
    <recommendedName>
        <fullName evidence="7">Zn(2)-C6 fungal-type domain-containing protein</fullName>
    </recommendedName>
</protein>
<evidence type="ECO:0000259" key="7">
    <source>
        <dbReference type="PROSITE" id="PS50048"/>
    </source>
</evidence>
<feature type="region of interest" description="Disordered" evidence="6">
    <location>
        <begin position="552"/>
        <end position="595"/>
    </location>
</feature>
<keyword evidence="9" id="KW-1185">Reference proteome</keyword>
<dbReference type="GO" id="GO:0009893">
    <property type="term" value="P:positive regulation of metabolic process"/>
    <property type="evidence" value="ECO:0007669"/>
    <property type="project" value="UniProtKB-ARBA"/>
</dbReference>
<proteinExistence type="predicted"/>
<evidence type="ECO:0000256" key="2">
    <source>
        <dbReference type="ARBA" id="ARBA00023015"/>
    </source>
</evidence>
<accession>A0A319E9T9</accession>
<dbReference type="PANTHER" id="PTHR47431:SF4">
    <property type="entry name" value="ZN(II)2CYS6 TRANSCRIPTION FACTOR (EUROFUNG)"/>
    <property type="match status" value="1"/>
</dbReference>
<feature type="domain" description="Zn(2)-C6 fungal-type" evidence="7">
    <location>
        <begin position="18"/>
        <end position="48"/>
    </location>
</feature>
<dbReference type="GO" id="GO:0008270">
    <property type="term" value="F:zinc ion binding"/>
    <property type="evidence" value="ECO:0007669"/>
    <property type="project" value="InterPro"/>
</dbReference>
<evidence type="ECO:0000256" key="4">
    <source>
        <dbReference type="ARBA" id="ARBA00023163"/>
    </source>
</evidence>
<dbReference type="CDD" id="cd00067">
    <property type="entry name" value="GAL4"/>
    <property type="match status" value="1"/>
</dbReference>
<dbReference type="Proteomes" id="UP000247810">
    <property type="component" value="Unassembled WGS sequence"/>
</dbReference>
<dbReference type="SUPFAM" id="SSF57701">
    <property type="entry name" value="Zn2/Cys6 DNA-binding domain"/>
    <property type="match status" value="1"/>
</dbReference>
<keyword evidence="3" id="KW-0238">DNA-binding</keyword>
<dbReference type="STRING" id="1448320.A0A319E9T9"/>
<organism evidence="8 9">
    <name type="scientific">Aspergillus ellipticus CBS 707.79</name>
    <dbReference type="NCBI Taxonomy" id="1448320"/>
    <lineage>
        <taxon>Eukaryota</taxon>
        <taxon>Fungi</taxon>
        <taxon>Dikarya</taxon>
        <taxon>Ascomycota</taxon>
        <taxon>Pezizomycotina</taxon>
        <taxon>Eurotiomycetes</taxon>
        <taxon>Eurotiomycetidae</taxon>
        <taxon>Eurotiales</taxon>
        <taxon>Aspergillaceae</taxon>
        <taxon>Aspergillus</taxon>
        <taxon>Aspergillus subgen. Circumdati</taxon>
    </lineage>
</organism>
<dbReference type="SMART" id="SM00906">
    <property type="entry name" value="Fungal_trans"/>
    <property type="match status" value="1"/>
</dbReference>
<keyword evidence="5" id="KW-0539">Nucleus</keyword>
<dbReference type="CDD" id="cd12148">
    <property type="entry name" value="fungal_TF_MHR"/>
    <property type="match status" value="1"/>
</dbReference>
<reference evidence="8 9" key="1">
    <citation type="submission" date="2018-02" db="EMBL/GenBank/DDBJ databases">
        <title>The genomes of Aspergillus section Nigri reveals drivers in fungal speciation.</title>
        <authorList>
            <consortium name="DOE Joint Genome Institute"/>
            <person name="Vesth T.C."/>
            <person name="Nybo J."/>
            <person name="Theobald S."/>
            <person name="Brandl J."/>
            <person name="Frisvad J.C."/>
            <person name="Nielsen K.F."/>
            <person name="Lyhne E.K."/>
            <person name="Kogle M.E."/>
            <person name="Kuo A."/>
            <person name="Riley R."/>
            <person name="Clum A."/>
            <person name="Nolan M."/>
            <person name="Lipzen A."/>
            <person name="Salamov A."/>
            <person name="Henrissat B."/>
            <person name="Wiebenga A."/>
            <person name="De vries R.P."/>
            <person name="Grigoriev I.V."/>
            <person name="Mortensen U.H."/>
            <person name="Andersen M.R."/>
            <person name="Baker S.E."/>
        </authorList>
    </citation>
    <scope>NUCLEOTIDE SEQUENCE [LARGE SCALE GENOMIC DNA]</scope>
    <source>
        <strain evidence="8 9">CBS 707.79</strain>
    </source>
</reference>
<keyword evidence="1" id="KW-0479">Metal-binding</keyword>
<dbReference type="InterPro" id="IPR036864">
    <property type="entry name" value="Zn2-C6_fun-type_DNA-bd_sf"/>
</dbReference>
<name>A0A319E9T9_9EURO</name>
<dbReference type="OrthoDB" id="2399539at2759"/>
<dbReference type="AlphaFoldDB" id="A0A319E9T9"/>
<dbReference type="InterPro" id="IPR001138">
    <property type="entry name" value="Zn2Cys6_DnaBD"/>
</dbReference>
<dbReference type="VEuPathDB" id="FungiDB:BO71DRAFT_489239"/>
<dbReference type="GO" id="GO:0000981">
    <property type="term" value="F:DNA-binding transcription factor activity, RNA polymerase II-specific"/>
    <property type="evidence" value="ECO:0007669"/>
    <property type="project" value="InterPro"/>
</dbReference>
<evidence type="ECO:0000313" key="8">
    <source>
        <dbReference type="EMBL" id="PYH87852.1"/>
    </source>
</evidence>
<dbReference type="Gene3D" id="4.10.240.10">
    <property type="entry name" value="Zn(2)-C6 fungal-type DNA-binding domain"/>
    <property type="match status" value="1"/>
</dbReference>